<reference evidence="4" key="1">
    <citation type="submission" date="2018-05" db="EMBL/GenBank/DDBJ databases">
        <authorList>
            <person name="Du Z."/>
            <person name="Wang X."/>
        </authorList>
    </citation>
    <scope>NUCLEOTIDE SEQUENCE [LARGE SCALE GENOMIC DNA]</scope>
    <source>
        <strain evidence="4">CQN31</strain>
    </source>
</reference>
<keyword evidence="1" id="KW-0812">Transmembrane</keyword>
<dbReference type="Proteomes" id="UP000245765">
    <property type="component" value="Unassembled WGS sequence"/>
</dbReference>
<evidence type="ECO:0000313" key="4">
    <source>
        <dbReference type="Proteomes" id="UP000245765"/>
    </source>
</evidence>
<dbReference type="OrthoDB" id="6183775at2"/>
<dbReference type="AlphaFoldDB" id="A0A317FL32"/>
<sequence>MSRPDDRLGGRRAAELGMALGAAGFGGVVVLGALQHDTGWGPTGPGAGYFPLRIGLLLIGVAAILALLQLRAAAGRFAEPGALRRVARLLAPTLVFGIAIAPLGTYVPMALFLLWMARVEARAGWPVALALALGTPAAFFLLFETWLGVPLAKGPLEEALGIY</sequence>
<dbReference type="EMBL" id="QGNA01000001">
    <property type="protein sequence ID" value="PWS38296.1"/>
    <property type="molecule type" value="Genomic_DNA"/>
</dbReference>
<evidence type="ECO:0000256" key="1">
    <source>
        <dbReference type="SAM" id="Phobius"/>
    </source>
</evidence>
<dbReference type="RefSeq" id="WP_109868917.1">
    <property type="nucleotide sequence ID" value="NZ_QGNA01000001.1"/>
</dbReference>
<feature type="transmembrane region" description="Helical" evidence="1">
    <location>
        <begin position="46"/>
        <end position="68"/>
    </location>
</feature>
<gene>
    <name evidence="3" type="ORF">DFH01_03125</name>
</gene>
<protein>
    <submittedName>
        <fullName evidence="3">Tricarboxylate transporter</fullName>
    </submittedName>
</protein>
<name>A0A317FL32_9PROT</name>
<evidence type="ECO:0000259" key="2">
    <source>
        <dbReference type="Pfam" id="PF07331"/>
    </source>
</evidence>
<accession>A0A317FL32</accession>
<feature type="transmembrane region" description="Helical" evidence="1">
    <location>
        <begin position="12"/>
        <end position="34"/>
    </location>
</feature>
<feature type="domain" description="DUF1468" evidence="2">
    <location>
        <begin position="19"/>
        <end position="151"/>
    </location>
</feature>
<feature type="transmembrane region" description="Helical" evidence="1">
    <location>
        <begin position="123"/>
        <end position="143"/>
    </location>
</feature>
<dbReference type="Pfam" id="PF07331">
    <property type="entry name" value="TctB"/>
    <property type="match status" value="1"/>
</dbReference>
<keyword evidence="4" id="KW-1185">Reference proteome</keyword>
<keyword evidence="1" id="KW-1133">Transmembrane helix</keyword>
<dbReference type="InterPro" id="IPR009936">
    <property type="entry name" value="DUF1468"/>
</dbReference>
<organism evidence="3 4">
    <name type="scientific">Falsiroseomonas bella</name>
    <dbReference type="NCBI Taxonomy" id="2184016"/>
    <lineage>
        <taxon>Bacteria</taxon>
        <taxon>Pseudomonadati</taxon>
        <taxon>Pseudomonadota</taxon>
        <taxon>Alphaproteobacteria</taxon>
        <taxon>Acetobacterales</taxon>
        <taxon>Roseomonadaceae</taxon>
        <taxon>Falsiroseomonas</taxon>
    </lineage>
</organism>
<evidence type="ECO:0000313" key="3">
    <source>
        <dbReference type="EMBL" id="PWS38296.1"/>
    </source>
</evidence>
<proteinExistence type="predicted"/>
<feature type="transmembrane region" description="Helical" evidence="1">
    <location>
        <begin position="89"/>
        <end position="117"/>
    </location>
</feature>
<keyword evidence="1" id="KW-0472">Membrane</keyword>
<comment type="caution">
    <text evidence="3">The sequence shown here is derived from an EMBL/GenBank/DDBJ whole genome shotgun (WGS) entry which is preliminary data.</text>
</comment>